<feature type="region of interest" description="Disordered" evidence="1">
    <location>
        <begin position="220"/>
        <end position="241"/>
    </location>
</feature>
<dbReference type="Proteomes" id="UP000030750">
    <property type="component" value="Unassembled WGS sequence"/>
</dbReference>
<dbReference type="GO" id="GO:0003676">
    <property type="term" value="F:nucleic acid binding"/>
    <property type="evidence" value="ECO:0007669"/>
    <property type="project" value="InterPro"/>
</dbReference>
<dbReference type="InterPro" id="IPR000953">
    <property type="entry name" value="Chromo/chromo_shadow_dom"/>
</dbReference>
<protein>
    <recommendedName>
        <fullName evidence="6">Chromo domain-containing protein</fullName>
    </recommendedName>
</protein>
<dbReference type="InterPro" id="IPR001584">
    <property type="entry name" value="Integrase_cat-core"/>
</dbReference>
<sequence length="241" mass="27419">MAHFIPAKKSFTAGDTVELPVDSLIRYRGLPDALISDRDQCFQRELWQQLRPRFDTKRTLSPSYHRKSDKQTESASSTLEQMLQTYIQSDERGWKCLMPALELTYNTTSHSSTQLSPFEVMIEENALTTASLDSLVPNRHRASELVPQEAVGGQPPTRDAEGNLVDEYLVDYILDQRCTEDDAQYLVKWHGAPEDRATWGPVHHLAGRPALVRAWRRRLPKRQRARSPLAPPSPHPSPPDP</sequence>
<organism evidence="4 5">
    <name type="scientific">Eimeria brunetti</name>
    <dbReference type="NCBI Taxonomy" id="51314"/>
    <lineage>
        <taxon>Eukaryota</taxon>
        <taxon>Sar</taxon>
        <taxon>Alveolata</taxon>
        <taxon>Apicomplexa</taxon>
        <taxon>Conoidasida</taxon>
        <taxon>Coccidia</taxon>
        <taxon>Eucoccidiorida</taxon>
        <taxon>Eimeriorina</taxon>
        <taxon>Eimeriidae</taxon>
        <taxon>Eimeria</taxon>
    </lineage>
</organism>
<dbReference type="PANTHER" id="PTHR37984:SF5">
    <property type="entry name" value="PROTEIN NYNRIN-LIKE"/>
    <property type="match status" value="1"/>
</dbReference>
<feature type="compositionally biased region" description="Pro residues" evidence="1">
    <location>
        <begin position="229"/>
        <end position="241"/>
    </location>
</feature>
<evidence type="ECO:0000313" key="4">
    <source>
        <dbReference type="EMBL" id="CDJ46979.1"/>
    </source>
</evidence>
<dbReference type="VEuPathDB" id="ToxoDB:EBH_0014230"/>
<dbReference type="PROSITE" id="PS50994">
    <property type="entry name" value="INTEGRASE"/>
    <property type="match status" value="1"/>
</dbReference>
<dbReference type="InterPro" id="IPR023780">
    <property type="entry name" value="Chromo_domain"/>
</dbReference>
<evidence type="ECO:0000259" key="3">
    <source>
        <dbReference type="PROSITE" id="PS50994"/>
    </source>
</evidence>
<feature type="domain" description="Chromo" evidence="2">
    <location>
        <begin position="168"/>
        <end position="227"/>
    </location>
</feature>
<dbReference type="InterPro" id="IPR016197">
    <property type="entry name" value="Chromo-like_dom_sf"/>
</dbReference>
<evidence type="ECO:0000313" key="5">
    <source>
        <dbReference type="Proteomes" id="UP000030750"/>
    </source>
</evidence>
<dbReference type="OrthoDB" id="346089at2759"/>
<dbReference type="PANTHER" id="PTHR37984">
    <property type="entry name" value="PROTEIN CBG26694"/>
    <property type="match status" value="1"/>
</dbReference>
<accession>U6LEM1</accession>
<dbReference type="SUPFAM" id="SSF53098">
    <property type="entry name" value="Ribonuclease H-like"/>
    <property type="match status" value="1"/>
</dbReference>
<name>U6LEM1_9EIME</name>
<dbReference type="InterPro" id="IPR050951">
    <property type="entry name" value="Retrovirus_Pol_polyprotein"/>
</dbReference>
<gene>
    <name evidence="4" type="ORF">EBH_0014230</name>
</gene>
<reference evidence="4" key="1">
    <citation type="submission" date="2013-10" db="EMBL/GenBank/DDBJ databases">
        <title>Genomic analysis of the causative agents of coccidiosis in chickens.</title>
        <authorList>
            <person name="Reid A.J."/>
            <person name="Blake D."/>
            <person name="Billington K."/>
            <person name="Browne H."/>
            <person name="Dunn M."/>
            <person name="Hung S."/>
            <person name="Kawahara F."/>
            <person name="Miranda-Saavedra D."/>
            <person name="Mourier T."/>
            <person name="Nagra H."/>
            <person name="Otto T.D."/>
            <person name="Rawlings N."/>
            <person name="Sanchez A."/>
            <person name="Sanders M."/>
            <person name="Subramaniam C."/>
            <person name="Tay Y."/>
            <person name="Dear P."/>
            <person name="Doerig C."/>
            <person name="Gruber A."/>
            <person name="Parkinson J."/>
            <person name="Shirley M."/>
            <person name="Wan K.L."/>
            <person name="Berriman M."/>
            <person name="Tomley F."/>
            <person name="Pain A."/>
        </authorList>
    </citation>
    <scope>NUCLEOTIDE SEQUENCE [LARGE SCALE GENOMIC DNA]</scope>
    <source>
        <strain evidence="4">Houghton</strain>
    </source>
</reference>
<proteinExistence type="predicted"/>
<dbReference type="Pfam" id="PF00385">
    <property type="entry name" value="Chromo"/>
    <property type="match status" value="1"/>
</dbReference>
<evidence type="ECO:0008006" key="6">
    <source>
        <dbReference type="Google" id="ProtNLM"/>
    </source>
</evidence>
<dbReference type="InterPro" id="IPR012337">
    <property type="entry name" value="RNaseH-like_sf"/>
</dbReference>
<feature type="region of interest" description="Disordered" evidence="1">
    <location>
        <begin position="58"/>
        <end position="77"/>
    </location>
</feature>
<keyword evidence="5" id="KW-1185">Reference proteome</keyword>
<dbReference type="AlphaFoldDB" id="U6LEM1"/>
<dbReference type="SUPFAM" id="SSF54160">
    <property type="entry name" value="Chromo domain-like"/>
    <property type="match status" value="1"/>
</dbReference>
<evidence type="ECO:0000259" key="2">
    <source>
        <dbReference type="PROSITE" id="PS50013"/>
    </source>
</evidence>
<dbReference type="InterPro" id="IPR036397">
    <property type="entry name" value="RNaseH_sf"/>
</dbReference>
<dbReference type="SMART" id="SM00298">
    <property type="entry name" value="CHROMO"/>
    <property type="match status" value="1"/>
</dbReference>
<feature type="domain" description="Integrase catalytic" evidence="3">
    <location>
        <begin position="1"/>
        <end position="125"/>
    </location>
</feature>
<evidence type="ECO:0000256" key="1">
    <source>
        <dbReference type="SAM" id="MobiDB-lite"/>
    </source>
</evidence>
<dbReference type="EMBL" id="HG710562">
    <property type="protein sequence ID" value="CDJ46979.1"/>
    <property type="molecule type" value="Genomic_DNA"/>
</dbReference>
<reference evidence="4" key="2">
    <citation type="submission" date="2013-10" db="EMBL/GenBank/DDBJ databases">
        <authorList>
            <person name="Aslett M."/>
        </authorList>
    </citation>
    <scope>NUCLEOTIDE SEQUENCE [LARGE SCALE GENOMIC DNA]</scope>
    <source>
        <strain evidence="4">Houghton</strain>
    </source>
</reference>
<dbReference type="PROSITE" id="PS50013">
    <property type="entry name" value="CHROMO_2"/>
    <property type="match status" value="1"/>
</dbReference>
<dbReference type="Gene3D" id="3.30.420.10">
    <property type="entry name" value="Ribonuclease H-like superfamily/Ribonuclease H"/>
    <property type="match status" value="1"/>
</dbReference>
<dbReference type="Gene3D" id="2.40.50.40">
    <property type="match status" value="1"/>
</dbReference>
<dbReference type="GO" id="GO:0015074">
    <property type="term" value="P:DNA integration"/>
    <property type="evidence" value="ECO:0007669"/>
    <property type="project" value="InterPro"/>
</dbReference>